<keyword evidence="2" id="KW-0675">Receptor</keyword>
<proteinExistence type="predicted"/>
<dbReference type="InterPro" id="IPR012910">
    <property type="entry name" value="Plug_dom"/>
</dbReference>
<comment type="caution">
    <text evidence="2">The sequence shown here is derived from an EMBL/GenBank/DDBJ whole genome shotgun (WGS) entry which is preliminary data.</text>
</comment>
<accession>T1CGG3</accession>
<dbReference type="PANTHER" id="PTHR40980:SF3">
    <property type="entry name" value="TONB-DEPENDENT RECEPTOR-LIKE BETA-BARREL DOMAIN-CONTAINING PROTEIN"/>
    <property type="match status" value="1"/>
</dbReference>
<dbReference type="PROSITE" id="PS52016">
    <property type="entry name" value="TONB_DEPENDENT_REC_3"/>
    <property type="match status" value="1"/>
</dbReference>
<dbReference type="Gene3D" id="2.170.130.10">
    <property type="entry name" value="TonB-dependent receptor, plug domain"/>
    <property type="match status" value="1"/>
</dbReference>
<sequence length="99" mass="10005">AYSSAFGAPTATGLAQGVNVNGFGGSFDTVLVDGRQMASGNGQTFNFSSLGAMYVGQIDVLKTPDMALSSGNIGSVINVKMLTPFDNPGMHAGVNVGET</sequence>
<feature type="non-terminal residue" evidence="2">
    <location>
        <position position="1"/>
    </location>
</feature>
<dbReference type="AlphaFoldDB" id="T1CGG3"/>
<name>T1CGG3_9ZZZZ</name>
<evidence type="ECO:0000259" key="1">
    <source>
        <dbReference type="Pfam" id="PF07715"/>
    </source>
</evidence>
<dbReference type="InterPro" id="IPR037066">
    <property type="entry name" value="Plug_dom_sf"/>
</dbReference>
<feature type="non-terminal residue" evidence="2">
    <location>
        <position position="99"/>
    </location>
</feature>
<dbReference type="Pfam" id="PF07715">
    <property type="entry name" value="Plug"/>
    <property type="match status" value="1"/>
</dbReference>
<reference evidence="2" key="1">
    <citation type="submission" date="2013-08" db="EMBL/GenBank/DDBJ databases">
        <authorList>
            <person name="Mendez C."/>
            <person name="Richter M."/>
            <person name="Ferrer M."/>
            <person name="Sanchez J."/>
        </authorList>
    </citation>
    <scope>NUCLEOTIDE SEQUENCE</scope>
</reference>
<dbReference type="PANTHER" id="PTHR40980">
    <property type="entry name" value="PLUG DOMAIN-CONTAINING PROTEIN"/>
    <property type="match status" value="1"/>
</dbReference>
<dbReference type="EMBL" id="AUZY01003971">
    <property type="protein sequence ID" value="EQD66160.1"/>
    <property type="molecule type" value="Genomic_DNA"/>
</dbReference>
<feature type="domain" description="TonB-dependent receptor plug" evidence="1">
    <location>
        <begin position="11"/>
        <end position="74"/>
    </location>
</feature>
<evidence type="ECO:0000313" key="2">
    <source>
        <dbReference type="EMBL" id="EQD66160.1"/>
    </source>
</evidence>
<reference evidence="2" key="2">
    <citation type="journal article" date="2014" name="ISME J.">
        <title>Microbial stratification in low pH oxic and suboxic macroscopic growths along an acid mine drainage.</title>
        <authorList>
            <person name="Mendez-Garcia C."/>
            <person name="Mesa V."/>
            <person name="Sprenger R.R."/>
            <person name="Richter M."/>
            <person name="Diez M.S."/>
            <person name="Solano J."/>
            <person name="Bargiela R."/>
            <person name="Golyshina O.V."/>
            <person name="Manteca A."/>
            <person name="Ramos J.L."/>
            <person name="Gallego J.R."/>
            <person name="Llorente I."/>
            <person name="Martins Dos Santos V.A."/>
            <person name="Jensen O.N."/>
            <person name="Pelaez A.I."/>
            <person name="Sanchez J."/>
            <person name="Ferrer M."/>
        </authorList>
    </citation>
    <scope>NUCLEOTIDE SEQUENCE</scope>
</reference>
<protein>
    <submittedName>
        <fullName evidence="2">TonB-dependent receptor</fullName>
    </submittedName>
</protein>
<organism evidence="2">
    <name type="scientific">mine drainage metagenome</name>
    <dbReference type="NCBI Taxonomy" id="410659"/>
    <lineage>
        <taxon>unclassified sequences</taxon>
        <taxon>metagenomes</taxon>
        <taxon>ecological metagenomes</taxon>
    </lineage>
</organism>
<dbReference type="SUPFAM" id="SSF56935">
    <property type="entry name" value="Porins"/>
    <property type="match status" value="1"/>
</dbReference>
<gene>
    <name evidence="2" type="ORF">B1B_06233</name>
</gene>
<dbReference type="InterPro" id="IPR039426">
    <property type="entry name" value="TonB-dep_rcpt-like"/>
</dbReference>